<feature type="domain" description="SUI1" evidence="3">
    <location>
        <begin position="499"/>
        <end position="572"/>
    </location>
</feature>
<dbReference type="InterPro" id="IPR015947">
    <property type="entry name" value="PUA-like_sf"/>
</dbReference>
<evidence type="ECO:0000313" key="4">
    <source>
        <dbReference type="EMBL" id="GMF64847.1"/>
    </source>
</evidence>
<keyword evidence="5" id="KW-1185">Reference proteome</keyword>
<dbReference type="InterPro" id="IPR036877">
    <property type="entry name" value="SUI1_dom_sf"/>
</dbReference>
<comment type="caution">
    <text evidence="4">The sequence shown here is derived from an EMBL/GenBank/DDBJ whole genome shotgun (WGS) entry which is preliminary data.</text>
</comment>
<feature type="compositionally biased region" description="Acidic residues" evidence="2">
    <location>
        <begin position="204"/>
        <end position="213"/>
    </location>
</feature>
<dbReference type="SUPFAM" id="SSF47592">
    <property type="entry name" value="SWIB/MDM2 domain"/>
    <property type="match status" value="1"/>
</dbReference>
<dbReference type="Pfam" id="PF26292">
    <property type="entry name" value="PUA_elF2D"/>
    <property type="match status" value="1"/>
</dbReference>
<dbReference type="Gene3D" id="3.30.780.10">
    <property type="entry name" value="SUI1-like domain"/>
    <property type="match status" value="1"/>
</dbReference>
<keyword evidence="1" id="KW-0963">Cytoplasm</keyword>
<dbReference type="InterPro" id="IPR001950">
    <property type="entry name" value="SUI1"/>
</dbReference>
<feature type="region of interest" description="Disordered" evidence="2">
    <location>
        <begin position="203"/>
        <end position="249"/>
    </location>
</feature>
<dbReference type="EMBL" id="BSXW01012435">
    <property type="protein sequence ID" value="GMF64847.1"/>
    <property type="molecule type" value="Genomic_DNA"/>
</dbReference>
<evidence type="ECO:0000313" key="5">
    <source>
        <dbReference type="Proteomes" id="UP001165083"/>
    </source>
</evidence>
<dbReference type="Proteomes" id="UP001165083">
    <property type="component" value="Unassembled WGS sequence"/>
</dbReference>
<dbReference type="GO" id="GO:0003743">
    <property type="term" value="F:translation initiation factor activity"/>
    <property type="evidence" value="ECO:0007669"/>
    <property type="project" value="InterPro"/>
</dbReference>
<dbReference type="PANTHER" id="PTHR12217">
    <property type="entry name" value="EUKARYOTIC TRANSLATION INITIATION FACTOR 2D"/>
    <property type="match status" value="1"/>
</dbReference>
<dbReference type="CDD" id="cd21156">
    <property type="entry name" value="PUA_eIF2d-like"/>
    <property type="match status" value="1"/>
</dbReference>
<proteinExistence type="predicted"/>
<dbReference type="OrthoDB" id="199771at2759"/>
<dbReference type="PROSITE" id="PS50296">
    <property type="entry name" value="SUI1"/>
    <property type="match status" value="1"/>
</dbReference>
<accession>A0A9W7DCC9</accession>
<gene>
    <name evidence="4" type="ORF">Plil01_001760400</name>
</gene>
<dbReference type="GO" id="GO:0003723">
    <property type="term" value="F:RNA binding"/>
    <property type="evidence" value="ECO:0007669"/>
    <property type="project" value="InterPro"/>
</dbReference>
<dbReference type="Pfam" id="PF01253">
    <property type="entry name" value="SUI1"/>
    <property type="match status" value="1"/>
</dbReference>
<dbReference type="PROSITE" id="PS50890">
    <property type="entry name" value="PUA"/>
    <property type="match status" value="1"/>
</dbReference>
<dbReference type="InterPro" id="IPR058886">
    <property type="entry name" value="SWIB_eIF2D"/>
</dbReference>
<reference evidence="4" key="1">
    <citation type="submission" date="2023-04" db="EMBL/GenBank/DDBJ databases">
        <title>Phytophthora lilii NBRC 32176.</title>
        <authorList>
            <person name="Ichikawa N."/>
            <person name="Sato H."/>
            <person name="Tonouchi N."/>
        </authorList>
    </citation>
    <scope>NUCLEOTIDE SEQUENCE</scope>
    <source>
        <strain evidence="4">NBRC 32176</strain>
    </source>
</reference>
<dbReference type="InterPro" id="IPR036885">
    <property type="entry name" value="SWIB_MDM2_dom_sf"/>
</dbReference>
<dbReference type="InterPro" id="IPR048248">
    <property type="entry name" value="PUA_eIF2d-like"/>
</dbReference>
<dbReference type="AlphaFoldDB" id="A0A9W7DCC9"/>
<name>A0A9W7DCC9_9STRA</name>
<dbReference type="Gene3D" id="3.10.400.20">
    <property type="match status" value="1"/>
</dbReference>
<dbReference type="SUPFAM" id="SSF55159">
    <property type="entry name" value="eIF1-like"/>
    <property type="match status" value="1"/>
</dbReference>
<protein>
    <submittedName>
        <fullName evidence="4">Unnamed protein product</fullName>
    </submittedName>
</protein>
<dbReference type="SUPFAM" id="SSF88697">
    <property type="entry name" value="PUA domain-like"/>
    <property type="match status" value="1"/>
</dbReference>
<dbReference type="Pfam" id="PF25304">
    <property type="entry name" value="WHD_eIF2D"/>
    <property type="match status" value="1"/>
</dbReference>
<feature type="compositionally biased region" description="Acidic residues" evidence="2">
    <location>
        <begin position="229"/>
        <end position="239"/>
    </location>
</feature>
<dbReference type="PANTHER" id="PTHR12217:SF4">
    <property type="entry name" value="EUKARYOTIC TRANSLATION INITIATION FACTOR 2D"/>
    <property type="match status" value="1"/>
</dbReference>
<dbReference type="InterPro" id="IPR039757">
    <property type="entry name" value="EIF2D"/>
</dbReference>
<organism evidence="4 5">
    <name type="scientific">Phytophthora lilii</name>
    <dbReference type="NCBI Taxonomy" id="2077276"/>
    <lineage>
        <taxon>Eukaryota</taxon>
        <taxon>Sar</taxon>
        <taxon>Stramenopiles</taxon>
        <taxon>Oomycota</taxon>
        <taxon>Peronosporomycetes</taxon>
        <taxon>Peronosporales</taxon>
        <taxon>Peronosporaceae</taxon>
        <taxon>Phytophthora</taxon>
    </lineage>
</organism>
<dbReference type="InterPro" id="IPR041366">
    <property type="entry name" value="Pre-PUA"/>
</dbReference>
<dbReference type="InterPro" id="IPR057429">
    <property type="entry name" value="WH_eIF2D"/>
</dbReference>
<sequence>MFAKPAKVSGNVLLKNKDAKKLRRDVADLFKATCDGPDDPSLKELLVSKKISFQAPSRVVVYAAEETKEPLIFDVSGKGDLCLSVYALWRAPSLLPPLVVHAPVSEFVLRGADVMLPGVVFTSAEQLETLKKGELRAVYARGNPCAIAVGEMLVDAAEVERTGKKGRALKLWHVVGDSLWQMGPQTLPNEGFLGDRVVPLGGAQEEEEEDDDASVSLEGVNLEEKAKDGDEEGKDEDETKESQEEEVTKEKMDSYYVAALLQALKTSRIRENELPMLASSFHANVLLPCRRAGVSLNIKHSSFKKLSVFLKGMAAHGLLAVADNDGVQSITAIARRHPDVLSHEAYQTAEEAQQEEQAAANKAAGLPAFVPGQYAPEVEESIGLSPALKTLLPSILPVTTAGQPLQKYWSPVEIRDLVNQYVESQGLVDSANKKFVRLNGPLTDALYGKKAPAGGYPERLARPEVLNLLLSKCTRYHRIKLFPTHAAKFHGGNLRPITIHAEKLKRRNNTTVTCIAFYQQFGIDGASFAKEAQKKWGCSAAVQASEDKSKGEEIQVHGQMVNEVLEYLSSKYRINPKYCNVTYGKDVKAKKKK</sequence>
<feature type="compositionally biased region" description="Basic and acidic residues" evidence="2">
    <location>
        <begin position="240"/>
        <end position="249"/>
    </location>
</feature>
<dbReference type="GO" id="GO:0001731">
    <property type="term" value="P:formation of translation preinitiation complex"/>
    <property type="evidence" value="ECO:0007669"/>
    <property type="project" value="InterPro"/>
</dbReference>
<evidence type="ECO:0000259" key="3">
    <source>
        <dbReference type="PROSITE" id="PS50296"/>
    </source>
</evidence>
<dbReference type="FunFam" id="3.30.780.10:FF:000012">
    <property type="entry name" value="Translation initiation factor SUI1, putative"/>
    <property type="match status" value="1"/>
</dbReference>
<evidence type="ECO:0000256" key="2">
    <source>
        <dbReference type="SAM" id="MobiDB-lite"/>
    </source>
</evidence>
<evidence type="ECO:0000256" key="1">
    <source>
        <dbReference type="ARBA" id="ARBA00022490"/>
    </source>
</evidence>
<dbReference type="InterPro" id="IPR004521">
    <property type="entry name" value="Uncharacterised_CHP00451"/>
</dbReference>
<dbReference type="Pfam" id="PF17832">
    <property type="entry name" value="Pre-PUA"/>
    <property type="match status" value="1"/>
</dbReference>
<dbReference type="Pfam" id="PF26291">
    <property type="entry name" value="SWIB_eIF2D"/>
    <property type="match status" value="1"/>
</dbReference>
<dbReference type="NCBIfam" id="TIGR00451">
    <property type="entry name" value="unchar_dom_2"/>
    <property type="match status" value="1"/>
</dbReference>